<proteinExistence type="predicted"/>
<evidence type="ECO:0000313" key="1">
    <source>
        <dbReference type="EMBL" id="CAD7658803.1"/>
    </source>
</evidence>
<sequence length="71" mass="8321">MTKVRNRGPDGFGYVLRTGDDRENRIINLKDINTKLHETQVMLMMKKLRPKRDAMDNLIYEVVADAEKDEL</sequence>
<feature type="non-terminal residue" evidence="1">
    <location>
        <position position="1"/>
    </location>
</feature>
<dbReference type="EMBL" id="OC930687">
    <property type="protein sequence ID" value="CAD7658803.1"/>
    <property type="molecule type" value="Genomic_DNA"/>
</dbReference>
<name>A0A7R9QUY7_9ACAR</name>
<keyword evidence="2" id="KW-1185">Reference proteome</keyword>
<dbReference type="Proteomes" id="UP000728032">
    <property type="component" value="Unassembled WGS sequence"/>
</dbReference>
<dbReference type="EMBL" id="CAJPVJ010015862">
    <property type="protein sequence ID" value="CAG2175989.1"/>
    <property type="molecule type" value="Genomic_DNA"/>
</dbReference>
<organism evidence="1">
    <name type="scientific">Oppiella nova</name>
    <dbReference type="NCBI Taxonomy" id="334625"/>
    <lineage>
        <taxon>Eukaryota</taxon>
        <taxon>Metazoa</taxon>
        <taxon>Ecdysozoa</taxon>
        <taxon>Arthropoda</taxon>
        <taxon>Chelicerata</taxon>
        <taxon>Arachnida</taxon>
        <taxon>Acari</taxon>
        <taxon>Acariformes</taxon>
        <taxon>Sarcoptiformes</taxon>
        <taxon>Oribatida</taxon>
        <taxon>Brachypylina</taxon>
        <taxon>Oppioidea</taxon>
        <taxon>Oppiidae</taxon>
        <taxon>Oppiella</taxon>
    </lineage>
</organism>
<gene>
    <name evidence="1" type="ORF">ONB1V03_LOCUS15423</name>
</gene>
<accession>A0A7R9QUY7</accession>
<dbReference type="AlphaFoldDB" id="A0A7R9QUY7"/>
<reference evidence="1" key="1">
    <citation type="submission" date="2020-11" db="EMBL/GenBank/DDBJ databases">
        <authorList>
            <person name="Tran Van P."/>
        </authorList>
    </citation>
    <scope>NUCLEOTIDE SEQUENCE</scope>
</reference>
<protein>
    <submittedName>
        <fullName evidence="1">Uncharacterized protein</fullName>
    </submittedName>
</protein>
<evidence type="ECO:0000313" key="2">
    <source>
        <dbReference type="Proteomes" id="UP000728032"/>
    </source>
</evidence>